<feature type="compositionally biased region" description="Acidic residues" evidence="2">
    <location>
        <begin position="194"/>
        <end position="204"/>
    </location>
</feature>
<proteinExistence type="inferred from homology"/>
<dbReference type="Pfam" id="PF04938">
    <property type="entry name" value="SIP1"/>
    <property type="match status" value="1"/>
</dbReference>
<dbReference type="PANTHER" id="PTHR12794">
    <property type="entry name" value="GEMIN2"/>
    <property type="match status" value="1"/>
</dbReference>
<protein>
    <submittedName>
        <fullName evidence="3">Uncharacterized protein</fullName>
    </submittedName>
</protein>
<evidence type="ECO:0000256" key="2">
    <source>
        <dbReference type="SAM" id="MobiDB-lite"/>
    </source>
</evidence>
<comment type="caution">
    <text evidence="3">The sequence shown here is derived from an EMBL/GenBank/DDBJ whole genome shotgun (WGS) entry which is preliminary data.</text>
</comment>
<reference evidence="4" key="1">
    <citation type="submission" date="2024-06" db="EMBL/GenBank/DDBJ databases">
        <title>Multi-omics analyses provide insights into the biosynthesis of the anticancer antibiotic pleurotin in Hohenbuehelia grisea.</title>
        <authorList>
            <person name="Weaver J.A."/>
            <person name="Alberti F."/>
        </authorList>
    </citation>
    <scope>NUCLEOTIDE SEQUENCE [LARGE SCALE GENOMIC DNA]</scope>
    <source>
        <strain evidence="4">T-177</strain>
    </source>
</reference>
<organism evidence="3 4">
    <name type="scientific">Hohenbuehelia grisea</name>
    <dbReference type="NCBI Taxonomy" id="104357"/>
    <lineage>
        <taxon>Eukaryota</taxon>
        <taxon>Fungi</taxon>
        <taxon>Dikarya</taxon>
        <taxon>Basidiomycota</taxon>
        <taxon>Agaricomycotina</taxon>
        <taxon>Agaricomycetes</taxon>
        <taxon>Agaricomycetidae</taxon>
        <taxon>Agaricales</taxon>
        <taxon>Pleurotineae</taxon>
        <taxon>Pleurotaceae</taxon>
        <taxon>Hohenbuehelia</taxon>
    </lineage>
</organism>
<name>A0ABR3J1D5_9AGAR</name>
<evidence type="ECO:0000256" key="1">
    <source>
        <dbReference type="ARBA" id="ARBA00025758"/>
    </source>
</evidence>
<comment type="similarity">
    <text evidence="1">Belongs to the gemin-2 family.</text>
</comment>
<evidence type="ECO:0000313" key="4">
    <source>
        <dbReference type="Proteomes" id="UP001556367"/>
    </source>
</evidence>
<feature type="region of interest" description="Disordered" evidence="2">
    <location>
        <begin position="69"/>
        <end position="97"/>
    </location>
</feature>
<evidence type="ECO:0000313" key="3">
    <source>
        <dbReference type="EMBL" id="KAL0949328.1"/>
    </source>
</evidence>
<sequence>MSFSTQPKRKYDDIVDSDDEEPSFGRQILPVANLPLDFSGVPEDGLQYLFTVRRDSRLLPHVTRVKNPYELPDPPSISETRPAAGSARTRLPSEEWRKHHAKRFRHFRQNMAQPTASIGPQLPQAKNKKPMPQKKERDLWWAFLLGKPESEWDPPKRPKNKTLNKLLHGGGARNMSMMVDTSREAQPSLRMEEADGQQADDADDVASIASSSNDKPDRETENANALEPSNASAPTPFVDTGEPVKCPPSAYASLPPTPTPREPTPSLLRRIDERYALHLLMYFTHWINLYLQDPIKFPQPPTGSHARWIFSLLGRVEDQISADDQNLLRNLVRACLGLLKTILSTPPAVLAMDTAPTEAVGQVQTGSAPMRERDCWIVIATIVEVWAQRDLWEDADEMLSGL</sequence>
<dbReference type="Gene3D" id="1.20.58.1070">
    <property type="match status" value="1"/>
</dbReference>
<dbReference type="EMBL" id="JASNQZ010000012">
    <property type="protein sequence ID" value="KAL0949328.1"/>
    <property type="molecule type" value="Genomic_DNA"/>
</dbReference>
<dbReference type="InterPro" id="IPR035426">
    <property type="entry name" value="Gemin2/Brr1"/>
</dbReference>
<dbReference type="Proteomes" id="UP001556367">
    <property type="component" value="Unassembled WGS sequence"/>
</dbReference>
<accession>A0ABR3J1D5</accession>
<gene>
    <name evidence="3" type="ORF">HGRIS_009403</name>
</gene>
<feature type="region of interest" description="Disordered" evidence="2">
    <location>
        <begin position="150"/>
        <end position="265"/>
    </location>
</feature>
<dbReference type="PANTHER" id="PTHR12794:SF0">
    <property type="entry name" value="GEM-ASSOCIATED PROTEIN 2"/>
    <property type="match status" value="1"/>
</dbReference>
<keyword evidence="4" id="KW-1185">Reference proteome</keyword>
<feature type="region of interest" description="Disordered" evidence="2">
    <location>
        <begin position="1"/>
        <end position="23"/>
    </location>
</feature>